<dbReference type="Pfam" id="PF04672">
    <property type="entry name" value="Methyltransf_19"/>
    <property type="match status" value="1"/>
</dbReference>
<name>A0A6G9ZDK0_9NOCA</name>
<dbReference type="InterPro" id="IPR006764">
    <property type="entry name" value="SAM_dep_MeTrfase_SAV2177_type"/>
</dbReference>
<accession>A0A6G9ZDK0</accession>
<sequence length="273" mass="30336">MTNRDKTRKVNTTTPSAARQYHLRLAGGEAVPDADRDLARRFDELFPHADTCVLHLRAFLIRAVRFMTDNGIRQFLDIGSGLPTGNTHDIARDRIPDARVVYVDNDPETVDHSRDLLLRQKALTSTAIIAGDLRNPDDIFAHPAARRLINFDEPLGVLLVSVLPFVPDSVRPRKLLARLYDFLPSGSYIAMTHGSPDDADPQIQQQLAAATTLYGQTFTPVTLRSRAQFAHLFSGFELVDPGITYAPDWHPDTTVDTTDPTRPCILAAIGYKP</sequence>
<gene>
    <name evidence="1" type="ORF">F6W96_39375</name>
</gene>
<dbReference type="AlphaFoldDB" id="A0A6G9ZDK0"/>
<dbReference type="InterPro" id="IPR029063">
    <property type="entry name" value="SAM-dependent_MTases_sf"/>
</dbReference>
<reference evidence="1 2" key="1">
    <citation type="journal article" date="2019" name="ACS Chem. Biol.">
        <title>Identification and Mobilization of a Cryptic Antibiotic Biosynthesis Gene Locus from a Human-Pathogenic Nocardia Isolate.</title>
        <authorList>
            <person name="Herisse M."/>
            <person name="Ishida K."/>
            <person name="Porter J.L."/>
            <person name="Howden B."/>
            <person name="Hertweck C."/>
            <person name="Stinear T.P."/>
            <person name="Pidot S.J."/>
        </authorList>
    </citation>
    <scope>NUCLEOTIDE SEQUENCE [LARGE SCALE GENOMIC DNA]</scope>
    <source>
        <strain evidence="1 2">AUSMDU00012715</strain>
    </source>
</reference>
<dbReference type="PIRSF" id="PIRSF017393">
    <property type="entry name" value="MTase_SAV2177"/>
    <property type="match status" value="1"/>
</dbReference>
<protein>
    <recommendedName>
        <fullName evidence="3">SAM-dependent methyltransferase</fullName>
    </recommendedName>
</protein>
<proteinExistence type="predicted"/>
<dbReference type="Proteomes" id="UP000500953">
    <property type="component" value="Chromosome"/>
</dbReference>
<evidence type="ECO:0008006" key="3">
    <source>
        <dbReference type="Google" id="ProtNLM"/>
    </source>
</evidence>
<evidence type="ECO:0000313" key="2">
    <source>
        <dbReference type="Proteomes" id="UP000500953"/>
    </source>
</evidence>
<evidence type="ECO:0000313" key="1">
    <source>
        <dbReference type="EMBL" id="QIS23471.1"/>
    </source>
</evidence>
<organism evidence="1 2">
    <name type="scientific">Nocardia terpenica</name>
    <dbReference type="NCBI Taxonomy" id="455432"/>
    <lineage>
        <taxon>Bacteria</taxon>
        <taxon>Bacillati</taxon>
        <taxon>Actinomycetota</taxon>
        <taxon>Actinomycetes</taxon>
        <taxon>Mycobacteriales</taxon>
        <taxon>Nocardiaceae</taxon>
        <taxon>Nocardia</taxon>
    </lineage>
</organism>
<dbReference type="Gene3D" id="3.40.50.150">
    <property type="entry name" value="Vaccinia Virus protein VP39"/>
    <property type="match status" value="1"/>
</dbReference>
<dbReference type="EMBL" id="CP046173">
    <property type="protein sequence ID" value="QIS23471.1"/>
    <property type="molecule type" value="Genomic_DNA"/>
</dbReference>
<dbReference type="SUPFAM" id="SSF53335">
    <property type="entry name" value="S-adenosyl-L-methionine-dependent methyltransferases"/>
    <property type="match status" value="1"/>
</dbReference>
<dbReference type="RefSeq" id="WP_167490810.1">
    <property type="nucleotide sequence ID" value="NZ_CP046173.1"/>
</dbReference>